<keyword evidence="4" id="KW-1185">Reference proteome</keyword>
<feature type="compositionally biased region" description="Basic and acidic residues" evidence="1">
    <location>
        <begin position="614"/>
        <end position="624"/>
    </location>
</feature>
<dbReference type="OrthoDB" id="5386682at2759"/>
<dbReference type="InterPro" id="IPR052895">
    <property type="entry name" value="HetReg/Transcr_Mod"/>
</dbReference>
<sequence>MDTRTNECYLQPLARSAPVDQSTSAESIFQNIASSFDPYSPSRRTLQNKLGVRAFRARWKNASIERKTLAAYGLAAREPSTHPASSNPSQSQHPLPYAALPEVCSNRETSPCGSLYEYDRLPHVESSIRLIRIQPGSFSDPLACSLEIADLYDTSTPYEAFSYAWGDATTKVCIECNGRDLWVTRSLRDALCRVRLEGCARIVWADAISINQDDIEERGHQVSLMRRIYQRAKRVLIWLGDDTSRDAISAFSTVCILINANGLHPSTTASFKKSLSGETVIPSNLELLSTQTWKGPLQSLAVLYNLSWFWRLWVVQEIVLASSAVLLWGDAEIEWQWVGLAAAWIRTYEPRLLRQFDLSGVYNAYLMHHLSTERNVEGISFLRLLGLTRQFGVTDPRDRVFALLGIQTADCNLEDSHIFMEPDYALSTAQVYQRFARAVLRKERSLRILSAVQHRPKIDTNFPSWVPQWNDVFSHALSPSEPGPNHSAAAGLPMEEIQGDEDCPDILSLKGIQFDTVTKSTDIVSPQSFQAYSQSETAHFAVFAFLEALWEFLGSPLDCDSWKTLCWTLTAGKDWYGMLAEDLHGHWAGFKDFVFHFSFPSRPGPARRYRKSGPRGEERHKSDSDPEDTDDAYGTKSDGFLEAASNACVGRKLFITSKGHLGLGPGALEEGDVVCILFGGIVPFILRRSDDGSWLLVGECYIRGFMQGEVVTEWRDGKLSSYVFRLH</sequence>
<organism evidence="3 4">
    <name type="scientific">Glonium stellatum</name>
    <dbReference type="NCBI Taxonomy" id="574774"/>
    <lineage>
        <taxon>Eukaryota</taxon>
        <taxon>Fungi</taxon>
        <taxon>Dikarya</taxon>
        <taxon>Ascomycota</taxon>
        <taxon>Pezizomycotina</taxon>
        <taxon>Dothideomycetes</taxon>
        <taxon>Pleosporomycetidae</taxon>
        <taxon>Gloniales</taxon>
        <taxon>Gloniaceae</taxon>
        <taxon>Glonium</taxon>
    </lineage>
</organism>
<feature type="region of interest" description="Disordered" evidence="1">
    <location>
        <begin position="604"/>
        <end position="631"/>
    </location>
</feature>
<feature type="domain" description="Heterokaryon incompatibility" evidence="2">
    <location>
        <begin position="158"/>
        <end position="317"/>
    </location>
</feature>
<name>A0A8E2EVT0_9PEZI</name>
<dbReference type="InterPro" id="IPR010730">
    <property type="entry name" value="HET"/>
</dbReference>
<dbReference type="Proteomes" id="UP000250140">
    <property type="component" value="Unassembled WGS sequence"/>
</dbReference>
<evidence type="ECO:0000259" key="2">
    <source>
        <dbReference type="Pfam" id="PF06985"/>
    </source>
</evidence>
<evidence type="ECO:0000313" key="4">
    <source>
        <dbReference type="Proteomes" id="UP000250140"/>
    </source>
</evidence>
<evidence type="ECO:0000256" key="1">
    <source>
        <dbReference type="SAM" id="MobiDB-lite"/>
    </source>
</evidence>
<dbReference type="Pfam" id="PF26639">
    <property type="entry name" value="Het-6_barrel"/>
    <property type="match status" value="1"/>
</dbReference>
<protein>
    <recommendedName>
        <fullName evidence="2">Heterokaryon incompatibility domain-containing protein</fullName>
    </recommendedName>
</protein>
<dbReference type="EMBL" id="KV750268">
    <property type="protein sequence ID" value="OCL05501.1"/>
    <property type="molecule type" value="Genomic_DNA"/>
</dbReference>
<dbReference type="AlphaFoldDB" id="A0A8E2EVT0"/>
<evidence type="ECO:0000313" key="3">
    <source>
        <dbReference type="EMBL" id="OCL05501.1"/>
    </source>
</evidence>
<proteinExistence type="predicted"/>
<gene>
    <name evidence="3" type="ORF">AOQ84DRAFT_390829</name>
</gene>
<reference evidence="3 4" key="1">
    <citation type="journal article" date="2016" name="Nat. Commun.">
        <title>Ectomycorrhizal ecology is imprinted in the genome of the dominant symbiotic fungus Cenococcum geophilum.</title>
        <authorList>
            <consortium name="DOE Joint Genome Institute"/>
            <person name="Peter M."/>
            <person name="Kohler A."/>
            <person name="Ohm R.A."/>
            <person name="Kuo A."/>
            <person name="Krutzmann J."/>
            <person name="Morin E."/>
            <person name="Arend M."/>
            <person name="Barry K.W."/>
            <person name="Binder M."/>
            <person name="Choi C."/>
            <person name="Clum A."/>
            <person name="Copeland A."/>
            <person name="Grisel N."/>
            <person name="Haridas S."/>
            <person name="Kipfer T."/>
            <person name="LaButti K."/>
            <person name="Lindquist E."/>
            <person name="Lipzen A."/>
            <person name="Maire R."/>
            <person name="Meier B."/>
            <person name="Mihaltcheva S."/>
            <person name="Molinier V."/>
            <person name="Murat C."/>
            <person name="Poggeler S."/>
            <person name="Quandt C.A."/>
            <person name="Sperisen C."/>
            <person name="Tritt A."/>
            <person name="Tisserant E."/>
            <person name="Crous P.W."/>
            <person name="Henrissat B."/>
            <person name="Nehls U."/>
            <person name="Egli S."/>
            <person name="Spatafora J.W."/>
            <person name="Grigoriev I.V."/>
            <person name="Martin F.M."/>
        </authorList>
    </citation>
    <scope>NUCLEOTIDE SEQUENCE [LARGE SCALE GENOMIC DNA]</scope>
    <source>
        <strain evidence="3 4">CBS 207.34</strain>
    </source>
</reference>
<dbReference type="PANTHER" id="PTHR24148:SF64">
    <property type="entry name" value="HETEROKARYON INCOMPATIBILITY DOMAIN-CONTAINING PROTEIN"/>
    <property type="match status" value="1"/>
</dbReference>
<dbReference type="PANTHER" id="PTHR24148">
    <property type="entry name" value="ANKYRIN REPEAT DOMAIN-CONTAINING PROTEIN 39 HOMOLOG-RELATED"/>
    <property type="match status" value="1"/>
</dbReference>
<dbReference type="Pfam" id="PF06985">
    <property type="entry name" value="HET"/>
    <property type="match status" value="1"/>
</dbReference>
<accession>A0A8E2EVT0</accession>